<evidence type="ECO:0000256" key="1">
    <source>
        <dbReference type="SAM" id="Phobius"/>
    </source>
</evidence>
<organism evidence="2 3">
    <name type="scientific">Candidatus Kaiserbacteria bacterium GW2011_GWB1_52_6</name>
    <dbReference type="NCBI Taxonomy" id="1618674"/>
    <lineage>
        <taxon>Bacteria</taxon>
        <taxon>Candidatus Kaiseribacteriota</taxon>
    </lineage>
</organism>
<dbReference type="EMBL" id="LCRA01000013">
    <property type="protein sequence ID" value="KKW27486.1"/>
    <property type="molecule type" value="Genomic_DNA"/>
</dbReference>
<evidence type="ECO:0000313" key="3">
    <source>
        <dbReference type="Proteomes" id="UP000034185"/>
    </source>
</evidence>
<keyword evidence="1" id="KW-1133">Transmembrane helix</keyword>
<keyword evidence="1" id="KW-0472">Membrane</keyword>
<comment type="caution">
    <text evidence="2">The sequence shown here is derived from an EMBL/GenBank/DDBJ whole genome shotgun (WGS) entry which is preliminary data.</text>
</comment>
<sequence>MTQVLKTIGIVIIVIAVYIGIRYVGSVIHYSCALPEADGPPPICLTGELGWIITGGDLIPLWTRN</sequence>
<proteinExistence type="predicted"/>
<keyword evidence="1" id="KW-0812">Transmembrane</keyword>
<gene>
    <name evidence="2" type="ORF">UY70_C0013G0018</name>
</gene>
<reference evidence="2 3" key="1">
    <citation type="journal article" date="2015" name="Nature">
        <title>rRNA introns, odd ribosomes, and small enigmatic genomes across a large radiation of phyla.</title>
        <authorList>
            <person name="Brown C.T."/>
            <person name="Hug L.A."/>
            <person name="Thomas B.C."/>
            <person name="Sharon I."/>
            <person name="Castelle C.J."/>
            <person name="Singh A."/>
            <person name="Wilkins M.J."/>
            <person name="Williams K.H."/>
            <person name="Banfield J.F."/>
        </authorList>
    </citation>
    <scope>NUCLEOTIDE SEQUENCE [LARGE SCALE GENOMIC DNA]</scope>
</reference>
<accession>A0A0G1X8U5</accession>
<protein>
    <submittedName>
        <fullName evidence="2">Uncharacterized protein</fullName>
    </submittedName>
</protein>
<dbReference type="Proteomes" id="UP000034185">
    <property type="component" value="Unassembled WGS sequence"/>
</dbReference>
<dbReference type="AlphaFoldDB" id="A0A0G1X8U5"/>
<feature type="transmembrane region" description="Helical" evidence="1">
    <location>
        <begin position="7"/>
        <end position="25"/>
    </location>
</feature>
<name>A0A0G1X8U5_9BACT</name>
<evidence type="ECO:0000313" key="2">
    <source>
        <dbReference type="EMBL" id="KKW27486.1"/>
    </source>
</evidence>